<proteinExistence type="predicted"/>
<sequence>MVDQVPSTPGPSRPLTRSYTYHSKTPTTKGPYILGVDEAGRGPVIGPLVYGVAYCPLSYKEDLEELGFADSKTLTHEVRSELLQTLQSDPDNLAWSVRVVSSPQAISSGMLRRPPTNLNRQSEEATILLIKEVLDKGIELSEVYVDALGNTTTYQAYLSKQFPGISFTVTNKADSKFKIVGAASVAAKVTRDACVENWIFEETYEESKTRVQYEEATQVEPSSTKGKEISEKTLDEEQKSDSRWSSEMGSGYPSDPKTQAWLKASIDPTFGFPKVVRFSWTTVKVLLEKSGHTVKWIDEGQAALVKAFETGKGPDRGRSLVAKDLKLFSVVDL</sequence>
<accession>A0ACD3BAR5</accession>
<gene>
    <name evidence="1" type="ORF">BDN72DRAFT_565704</name>
</gene>
<protein>
    <submittedName>
        <fullName evidence="1">Ribonuclease H-like protein</fullName>
    </submittedName>
</protein>
<evidence type="ECO:0000313" key="1">
    <source>
        <dbReference type="EMBL" id="TFK75250.1"/>
    </source>
</evidence>
<organism evidence="1 2">
    <name type="scientific">Pluteus cervinus</name>
    <dbReference type="NCBI Taxonomy" id="181527"/>
    <lineage>
        <taxon>Eukaryota</taxon>
        <taxon>Fungi</taxon>
        <taxon>Dikarya</taxon>
        <taxon>Basidiomycota</taxon>
        <taxon>Agaricomycotina</taxon>
        <taxon>Agaricomycetes</taxon>
        <taxon>Agaricomycetidae</taxon>
        <taxon>Agaricales</taxon>
        <taxon>Pluteineae</taxon>
        <taxon>Pluteaceae</taxon>
        <taxon>Pluteus</taxon>
    </lineage>
</organism>
<keyword evidence="2" id="KW-1185">Reference proteome</keyword>
<dbReference type="Proteomes" id="UP000308600">
    <property type="component" value="Unassembled WGS sequence"/>
</dbReference>
<reference evidence="1 2" key="1">
    <citation type="journal article" date="2019" name="Nat. Ecol. Evol.">
        <title>Megaphylogeny resolves global patterns of mushroom evolution.</title>
        <authorList>
            <person name="Varga T."/>
            <person name="Krizsan K."/>
            <person name="Foldi C."/>
            <person name="Dima B."/>
            <person name="Sanchez-Garcia M."/>
            <person name="Sanchez-Ramirez S."/>
            <person name="Szollosi G.J."/>
            <person name="Szarkandi J.G."/>
            <person name="Papp V."/>
            <person name="Albert L."/>
            <person name="Andreopoulos W."/>
            <person name="Angelini C."/>
            <person name="Antonin V."/>
            <person name="Barry K.W."/>
            <person name="Bougher N.L."/>
            <person name="Buchanan P."/>
            <person name="Buyck B."/>
            <person name="Bense V."/>
            <person name="Catcheside P."/>
            <person name="Chovatia M."/>
            <person name="Cooper J."/>
            <person name="Damon W."/>
            <person name="Desjardin D."/>
            <person name="Finy P."/>
            <person name="Geml J."/>
            <person name="Haridas S."/>
            <person name="Hughes K."/>
            <person name="Justo A."/>
            <person name="Karasinski D."/>
            <person name="Kautmanova I."/>
            <person name="Kiss B."/>
            <person name="Kocsube S."/>
            <person name="Kotiranta H."/>
            <person name="LaButti K.M."/>
            <person name="Lechner B.E."/>
            <person name="Liimatainen K."/>
            <person name="Lipzen A."/>
            <person name="Lukacs Z."/>
            <person name="Mihaltcheva S."/>
            <person name="Morgado L.N."/>
            <person name="Niskanen T."/>
            <person name="Noordeloos M.E."/>
            <person name="Ohm R.A."/>
            <person name="Ortiz-Santana B."/>
            <person name="Ovrebo C."/>
            <person name="Racz N."/>
            <person name="Riley R."/>
            <person name="Savchenko A."/>
            <person name="Shiryaev A."/>
            <person name="Soop K."/>
            <person name="Spirin V."/>
            <person name="Szebenyi C."/>
            <person name="Tomsovsky M."/>
            <person name="Tulloss R.E."/>
            <person name="Uehling J."/>
            <person name="Grigoriev I.V."/>
            <person name="Vagvolgyi C."/>
            <person name="Papp T."/>
            <person name="Martin F.M."/>
            <person name="Miettinen O."/>
            <person name="Hibbett D.S."/>
            <person name="Nagy L.G."/>
        </authorList>
    </citation>
    <scope>NUCLEOTIDE SEQUENCE [LARGE SCALE GENOMIC DNA]</scope>
    <source>
        <strain evidence="1 2">NL-1719</strain>
    </source>
</reference>
<evidence type="ECO:0000313" key="2">
    <source>
        <dbReference type="Proteomes" id="UP000308600"/>
    </source>
</evidence>
<name>A0ACD3BAR5_9AGAR</name>
<dbReference type="EMBL" id="ML208264">
    <property type="protein sequence ID" value="TFK75250.1"/>
    <property type="molecule type" value="Genomic_DNA"/>
</dbReference>